<gene>
    <name evidence="1" type="ORF">MNBD_IGNAVI01-1562</name>
</gene>
<protein>
    <recommendedName>
        <fullName evidence="2">Sensor of ECF-type sigma factor</fullName>
    </recommendedName>
</protein>
<accession>A0A3B1BX60</accession>
<reference evidence="1" key="1">
    <citation type="submission" date="2018-06" db="EMBL/GenBank/DDBJ databases">
        <authorList>
            <person name="Zhirakovskaya E."/>
        </authorList>
    </citation>
    <scope>NUCLEOTIDE SEQUENCE</scope>
</reference>
<evidence type="ECO:0008006" key="2">
    <source>
        <dbReference type="Google" id="ProtNLM"/>
    </source>
</evidence>
<evidence type="ECO:0000313" key="1">
    <source>
        <dbReference type="EMBL" id="VAX16883.1"/>
    </source>
</evidence>
<dbReference type="EMBL" id="UOGD01000064">
    <property type="protein sequence ID" value="VAX16883.1"/>
    <property type="molecule type" value="Genomic_DNA"/>
</dbReference>
<name>A0A3B1BX60_9ZZZZ</name>
<organism evidence="1">
    <name type="scientific">hydrothermal vent metagenome</name>
    <dbReference type="NCBI Taxonomy" id="652676"/>
    <lineage>
        <taxon>unclassified sequences</taxon>
        <taxon>metagenomes</taxon>
        <taxon>ecological metagenomes</taxon>
    </lineage>
</organism>
<sequence length="162" mass="18597">MKKIIIGLVVLMSASLFAQSTDTYLELLRSDIKAQKKAVIAEAMNLNDLQSEKFWPIYREFEFEWDKLADVRVGIIKEYAAHFDTLTDEKADELVQKSYELDEDKLDLEKEYYKKVKEQLGAKQAGKFMQLITRLNMLIDIQIAAELPLIPVDSTDTSSGNK</sequence>
<proteinExistence type="predicted"/>
<dbReference type="AlphaFoldDB" id="A0A3B1BX60"/>